<dbReference type="Gene3D" id="1.10.10.10">
    <property type="entry name" value="Winged helix-like DNA-binding domain superfamily/Winged helix DNA-binding domain"/>
    <property type="match status" value="1"/>
</dbReference>
<dbReference type="PROSITE" id="PS51000">
    <property type="entry name" value="HTH_DEOR_2"/>
    <property type="match status" value="1"/>
</dbReference>
<keyword evidence="1" id="KW-0805">Transcription regulation</keyword>
<dbReference type="RefSeq" id="WP_183443172.1">
    <property type="nucleotide sequence ID" value="NZ_JACHXD010000016.1"/>
</dbReference>
<dbReference type="PANTHER" id="PTHR34580">
    <property type="match status" value="1"/>
</dbReference>
<accession>A0A7W5FW35</accession>
<feature type="domain" description="HTH deoR-type" evidence="3">
    <location>
        <begin position="4"/>
        <end position="63"/>
    </location>
</feature>
<dbReference type="InterPro" id="IPR036388">
    <property type="entry name" value="WH-like_DNA-bd_sf"/>
</dbReference>
<dbReference type="PIRSF" id="PIRSF016838">
    <property type="entry name" value="PafC"/>
    <property type="match status" value="1"/>
</dbReference>
<evidence type="ECO:0000259" key="3">
    <source>
        <dbReference type="PROSITE" id="PS51000"/>
    </source>
</evidence>
<evidence type="ECO:0000256" key="2">
    <source>
        <dbReference type="ARBA" id="ARBA00023163"/>
    </source>
</evidence>
<dbReference type="InterPro" id="IPR036390">
    <property type="entry name" value="WH_DNA-bd_sf"/>
</dbReference>
<dbReference type="InterPro" id="IPR028349">
    <property type="entry name" value="PafC-like"/>
</dbReference>
<dbReference type="InterPro" id="IPR026881">
    <property type="entry name" value="WYL_dom"/>
</dbReference>
<dbReference type="Pfam" id="PF25583">
    <property type="entry name" value="WCX"/>
    <property type="match status" value="1"/>
</dbReference>
<dbReference type="Pfam" id="PF08279">
    <property type="entry name" value="HTH_11"/>
    <property type="match status" value="1"/>
</dbReference>
<dbReference type="GO" id="GO:0003677">
    <property type="term" value="F:DNA binding"/>
    <property type="evidence" value="ECO:0007669"/>
    <property type="project" value="UniProtKB-KW"/>
</dbReference>
<dbReference type="InterPro" id="IPR051534">
    <property type="entry name" value="CBASS_pafABC_assoc_protein"/>
</dbReference>
<dbReference type="PROSITE" id="PS52050">
    <property type="entry name" value="WYL"/>
    <property type="match status" value="1"/>
</dbReference>
<dbReference type="Proteomes" id="UP000541535">
    <property type="component" value="Unassembled WGS sequence"/>
</dbReference>
<organism evidence="4 5">
    <name type="scientific">Pseudoduganella violacea</name>
    <dbReference type="NCBI Taxonomy" id="1715466"/>
    <lineage>
        <taxon>Bacteria</taxon>
        <taxon>Pseudomonadati</taxon>
        <taxon>Pseudomonadota</taxon>
        <taxon>Betaproteobacteria</taxon>
        <taxon>Burkholderiales</taxon>
        <taxon>Oxalobacteraceae</taxon>
        <taxon>Telluria group</taxon>
        <taxon>Pseudoduganella</taxon>
    </lineage>
</organism>
<dbReference type="InterPro" id="IPR013196">
    <property type="entry name" value="HTH_11"/>
</dbReference>
<keyword evidence="5" id="KW-1185">Reference proteome</keyword>
<dbReference type="InterPro" id="IPR057727">
    <property type="entry name" value="WCX_dom"/>
</dbReference>
<dbReference type="GO" id="GO:0003700">
    <property type="term" value="F:DNA-binding transcription factor activity"/>
    <property type="evidence" value="ECO:0007669"/>
    <property type="project" value="InterPro"/>
</dbReference>
<dbReference type="SUPFAM" id="SSF46785">
    <property type="entry name" value="Winged helix' DNA-binding domain"/>
    <property type="match status" value="1"/>
</dbReference>
<evidence type="ECO:0000256" key="1">
    <source>
        <dbReference type="ARBA" id="ARBA00023015"/>
    </source>
</evidence>
<name>A0A7W5FW35_9BURK</name>
<protein>
    <submittedName>
        <fullName evidence="4">Putative DNA-binding transcriptional regulator YafY</fullName>
    </submittedName>
</protein>
<proteinExistence type="predicted"/>
<dbReference type="EMBL" id="JACHXD010000016">
    <property type="protein sequence ID" value="MBB3121462.1"/>
    <property type="molecule type" value="Genomic_DNA"/>
</dbReference>
<dbReference type="Pfam" id="PF13280">
    <property type="entry name" value="WYL"/>
    <property type="match status" value="1"/>
</dbReference>
<keyword evidence="4" id="KW-0238">DNA-binding</keyword>
<dbReference type="AlphaFoldDB" id="A0A7W5FW35"/>
<gene>
    <name evidence="4" type="ORF">FHS03_004540</name>
</gene>
<sequence length="325" mass="36066">MYHPTTRVLAVLELLQAHGRMSGAELARLLQVDGRTLRRYIVMLEDMGIPITADRGRHGGYALMPGFKLPPMMFTDDEALALSLGLLAARSLGLAEAAPAVASVQAKLERIMPDSLKWRVSAIDDTVRLDLRRGTAPPTNAALGVLSAAAQVSQRVHLRYLAPAVPMPEGQLRPARETGRDFDPYGLAYYMGFWYTVGFCHLRDGLRTFRLDRISEVRPLVAAFQRPAGFDALEHLRHSIATLPRKFAATVLLQTDLESARATLMEYMGLFEQTEEGVLLHSQTDGLAWLARQLASFPFAFRVVSPPELGQEVRRHARRLLQGEG</sequence>
<keyword evidence="2" id="KW-0804">Transcription</keyword>
<reference evidence="4 5" key="1">
    <citation type="submission" date="2020-08" db="EMBL/GenBank/DDBJ databases">
        <title>Genomic Encyclopedia of Type Strains, Phase III (KMG-III): the genomes of soil and plant-associated and newly described type strains.</title>
        <authorList>
            <person name="Whitman W."/>
        </authorList>
    </citation>
    <scope>NUCLEOTIDE SEQUENCE [LARGE SCALE GENOMIC DNA]</scope>
    <source>
        <strain evidence="4 5">CECT 8897</strain>
    </source>
</reference>
<evidence type="ECO:0000313" key="5">
    <source>
        <dbReference type="Proteomes" id="UP000541535"/>
    </source>
</evidence>
<comment type="caution">
    <text evidence="4">The sequence shown here is derived from an EMBL/GenBank/DDBJ whole genome shotgun (WGS) entry which is preliminary data.</text>
</comment>
<dbReference type="InterPro" id="IPR001034">
    <property type="entry name" value="DeoR_HTH"/>
</dbReference>
<evidence type="ECO:0000313" key="4">
    <source>
        <dbReference type="EMBL" id="MBB3121462.1"/>
    </source>
</evidence>
<dbReference type="PANTHER" id="PTHR34580:SF3">
    <property type="entry name" value="PROTEIN PAFB"/>
    <property type="match status" value="1"/>
</dbReference>